<dbReference type="Pfam" id="PF00586">
    <property type="entry name" value="AIRS"/>
    <property type="match status" value="1"/>
</dbReference>
<feature type="binding site" evidence="1">
    <location>
        <position position="215"/>
    </location>
    <ligand>
        <name>Mg(2+)</name>
        <dbReference type="ChEBI" id="CHEBI:18420"/>
        <label>5</label>
    </ligand>
</feature>
<dbReference type="GO" id="GO:0005524">
    <property type="term" value="F:ATP binding"/>
    <property type="evidence" value="ECO:0007669"/>
    <property type="project" value="UniProtKB-UniRule"/>
</dbReference>
<dbReference type="NCBIfam" id="TIGR01379">
    <property type="entry name" value="thiL"/>
    <property type="match status" value="1"/>
</dbReference>
<protein>
    <recommendedName>
        <fullName evidence="1">Thiamine-monophosphate kinase</fullName>
        <shortName evidence="1">TMP kinase</shortName>
        <shortName evidence="1">Thiamine-phosphate kinase</shortName>
        <ecNumber evidence="1">2.7.4.16</ecNumber>
    </recommendedName>
</protein>
<proteinExistence type="inferred from homology"/>
<dbReference type="Gene3D" id="3.30.1330.10">
    <property type="entry name" value="PurM-like, N-terminal domain"/>
    <property type="match status" value="1"/>
</dbReference>
<evidence type="ECO:0000313" key="3">
    <source>
        <dbReference type="EMBL" id="MBF9067335.1"/>
    </source>
</evidence>
<dbReference type="GO" id="GO:0009030">
    <property type="term" value="F:thiamine-phosphate kinase activity"/>
    <property type="evidence" value="ECO:0007669"/>
    <property type="project" value="UniProtKB-UniRule"/>
</dbReference>
<evidence type="ECO:0000313" key="4">
    <source>
        <dbReference type="Proteomes" id="UP000657385"/>
    </source>
</evidence>
<feature type="binding site" evidence="1">
    <location>
        <position position="77"/>
    </location>
    <ligand>
        <name>Mg(2+)</name>
        <dbReference type="ChEBI" id="CHEBI:18420"/>
        <label>4</label>
    </ligand>
</feature>
<dbReference type="SUPFAM" id="SSF56042">
    <property type="entry name" value="PurM C-terminal domain-like"/>
    <property type="match status" value="1"/>
</dbReference>
<dbReference type="EC" id="2.7.4.16" evidence="1"/>
<comment type="similarity">
    <text evidence="1">Belongs to the thiamine-monophosphate kinase family.</text>
</comment>
<dbReference type="Proteomes" id="UP000657385">
    <property type="component" value="Unassembled WGS sequence"/>
</dbReference>
<comment type="caution">
    <text evidence="1">Lacks conserved residue(s) required for the propagation of feature annotation.</text>
</comment>
<reference evidence="3" key="1">
    <citation type="submission" date="2020-11" db="EMBL/GenBank/DDBJ databases">
        <title>Isolation and identification of active actinomycetes.</title>
        <authorList>
            <person name="Yu B."/>
        </authorList>
    </citation>
    <scope>NUCLEOTIDE SEQUENCE</scope>
    <source>
        <strain evidence="3">NEAU-YB345</strain>
    </source>
</reference>
<dbReference type="GO" id="GO:0009228">
    <property type="term" value="P:thiamine biosynthetic process"/>
    <property type="evidence" value="ECO:0007669"/>
    <property type="project" value="UniProtKB-KW"/>
</dbReference>
<dbReference type="GO" id="GO:0000287">
    <property type="term" value="F:magnesium ion binding"/>
    <property type="evidence" value="ECO:0007669"/>
    <property type="project" value="UniProtKB-UniRule"/>
</dbReference>
<keyword evidence="4" id="KW-1185">Reference proteome</keyword>
<dbReference type="GO" id="GO:0009229">
    <property type="term" value="P:thiamine diphosphate biosynthetic process"/>
    <property type="evidence" value="ECO:0007669"/>
    <property type="project" value="UniProtKB-UniRule"/>
</dbReference>
<feature type="binding site" evidence="1">
    <location>
        <position position="265"/>
    </location>
    <ligand>
        <name>substrate</name>
    </ligand>
</feature>
<dbReference type="InterPro" id="IPR016188">
    <property type="entry name" value="PurM-like_N"/>
</dbReference>
<keyword evidence="1" id="KW-0460">Magnesium</keyword>
<keyword evidence="1 3" id="KW-0808">Transferase</keyword>
<comment type="caution">
    <text evidence="3">The sequence shown here is derived from an EMBL/GenBank/DDBJ whole genome shotgun (WGS) entry which is preliminary data.</text>
</comment>
<dbReference type="EMBL" id="JADPRT010000002">
    <property type="protein sequence ID" value="MBF9067335.1"/>
    <property type="molecule type" value="Genomic_DNA"/>
</dbReference>
<sequence length="323" mass="33633">MQVGELGEFGLIRELTSRLPMTSAVELGPGDDAAVVAAPDGRVVATTDVLLEGRHFRRDWSTAYDVGRKSAAQNLADVAAMGAVPTALLLGLVVPTELPVTWALELMDGLRDECQVAGAAVVGGDVVRGDVITISITALGDLQGRKAITRTGAKPGDKVAVTGWLGWSAAGFTVLSRGFRSPRAFVEAHRRPEPPYHAGPAAAQLGATSMIDISDGLVADLGHVAEASNVVIDLRAADFDIPAQMSDIGQAVGVDPLTWVLSGGEDHALVATFPADVQLPSRWRVVGEVVRPAGLSRKGTVTVDGAPWDRTGGWDHFGGAVQA</sequence>
<dbReference type="PIRSF" id="PIRSF005303">
    <property type="entry name" value="Thiam_monoph_kin"/>
    <property type="match status" value="1"/>
</dbReference>
<keyword evidence="1" id="KW-0479">Metal-binding</keyword>
<feature type="binding site" evidence="1">
    <location>
        <position position="77"/>
    </location>
    <ligand>
        <name>Mg(2+)</name>
        <dbReference type="ChEBI" id="CHEBI:18420"/>
        <label>3</label>
    </ligand>
</feature>
<feature type="binding site" evidence="1">
    <location>
        <position position="47"/>
    </location>
    <ligand>
        <name>Mg(2+)</name>
        <dbReference type="ChEBI" id="CHEBI:18420"/>
        <label>1</label>
    </ligand>
</feature>
<keyword evidence="1" id="KW-0547">Nucleotide-binding</keyword>
<comment type="miscellaneous">
    <text evidence="1">Reaction mechanism of ThiL seems to utilize a direct, inline transfer of the gamma-phosphate of ATP to TMP rather than a phosphorylated enzyme intermediate.</text>
</comment>
<feature type="binding site" evidence="1">
    <location>
        <position position="48"/>
    </location>
    <ligand>
        <name>Mg(2+)</name>
        <dbReference type="ChEBI" id="CHEBI:18420"/>
        <label>2</label>
    </ligand>
</feature>
<dbReference type="PANTHER" id="PTHR30270:SF0">
    <property type="entry name" value="THIAMINE-MONOPHOSPHATE KINASE"/>
    <property type="match status" value="1"/>
</dbReference>
<organism evidence="3 4">
    <name type="scientific">Streptacidiphilus fuscans</name>
    <dbReference type="NCBI Taxonomy" id="2789292"/>
    <lineage>
        <taxon>Bacteria</taxon>
        <taxon>Bacillati</taxon>
        <taxon>Actinomycetota</taxon>
        <taxon>Actinomycetes</taxon>
        <taxon>Kitasatosporales</taxon>
        <taxon>Streptomycetaceae</taxon>
        <taxon>Streptacidiphilus</taxon>
    </lineage>
</organism>
<comment type="catalytic activity">
    <reaction evidence="1">
        <text>thiamine phosphate + ATP = thiamine diphosphate + ADP</text>
        <dbReference type="Rhea" id="RHEA:15913"/>
        <dbReference type="ChEBI" id="CHEBI:30616"/>
        <dbReference type="ChEBI" id="CHEBI:37575"/>
        <dbReference type="ChEBI" id="CHEBI:58937"/>
        <dbReference type="ChEBI" id="CHEBI:456216"/>
        <dbReference type="EC" id="2.7.4.16"/>
    </reaction>
</comment>
<dbReference type="CDD" id="cd02194">
    <property type="entry name" value="ThiL"/>
    <property type="match status" value="1"/>
</dbReference>
<gene>
    <name evidence="1" type="primary">thiL</name>
    <name evidence="3" type="ORF">I2501_04675</name>
</gene>
<dbReference type="NCBIfam" id="NF004351">
    <property type="entry name" value="PRK05731.1-4"/>
    <property type="match status" value="1"/>
</dbReference>
<feature type="domain" description="PurM-like N-terminal" evidence="2">
    <location>
        <begin position="30"/>
        <end position="140"/>
    </location>
</feature>
<feature type="binding site" evidence="1">
    <location>
        <position position="212"/>
    </location>
    <ligand>
        <name>Mg(2+)</name>
        <dbReference type="ChEBI" id="CHEBI:18420"/>
        <label>3</label>
    </ligand>
</feature>
<dbReference type="InterPro" id="IPR036921">
    <property type="entry name" value="PurM-like_N_sf"/>
</dbReference>
<feature type="binding site" evidence="1">
    <location>
        <begin position="124"/>
        <end position="125"/>
    </location>
    <ligand>
        <name>ATP</name>
        <dbReference type="ChEBI" id="CHEBI:30616"/>
    </ligand>
</feature>
<dbReference type="SUPFAM" id="SSF55326">
    <property type="entry name" value="PurM N-terminal domain-like"/>
    <property type="match status" value="1"/>
</dbReference>
<feature type="binding site" evidence="1">
    <location>
        <position position="46"/>
    </location>
    <ligand>
        <name>Mg(2+)</name>
        <dbReference type="ChEBI" id="CHEBI:18420"/>
        <label>4</label>
    </ligand>
</feature>
<feature type="binding site" evidence="1">
    <location>
        <position position="125"/>
    </location>
    <ligand>
        <name>Mg(2+)</name>
        <dbReference type="ChEBI" id="CHEBI:18420"/>
        <label>1</label>
    </ligand>
</feature>
<keyword evidence="1 3" id="KW-0418">Kinase</keyword>
<keyword evidence="1" id="KW-0784">Thiamine biosynthesis</keyword>
<dbReference type="RefSeq" id="WP_196192536.1">
    <property type="nucleotide sequence ID" value="NZ_JADPRT010000002.1"/>
</dbReference>
<feature type="binding site" evidence="1">
    <location>
        <position position="32"/>
    </location>
    <ligand>
        <name>Mg(2+)</name>
        <dbReference type="ChEBI" id="CHEBI:18420"/>
        <label>3</label>
    </ligand>
</feature>
<feature type="binding site" evidence="1">
    <location>
        <position position="214"/>
    </location>
    <ligand>
        <name>ATP</name>
        <dbReference type="ChEBI" id="CHEBI:30616"/>
    </ligand>
</feature>
<dbReference type="Gene3D" id="3.90.650.10">
    <property type="entry name" value="PurM-like C-terminal domain"/>
    <property type="match status" value="1"/>
</dbReference>
<dbReference type="InterPro" id="IPR006283">
    <property type="entry name" value="ThiL-like"/>
</dbReference>
<feature type="binding site" evidence="1">
    <location>
        <position position="77"/>
    </location>
    <ligand>
        <name>Mg(2+)</name>
        <dbReference type="ChEBI" id="CHEBI:18420"/>
        <label>2</label>
    </ligand>
</feature>
<evidence type="ECO:0000259" key="2">
    <source>
        <dbReference type="Pfam" id="PF00586"/>
    </source>
</evidence>
<dbReference type="InterPro" id="IPR036676">
    <property type="entry name" value="PurM-like_C_sf"/>
</dbReference>
<accession>A0A931B5M1</accession>
<name>A0A931B5M1_9ACTN</name>
<comment type="pathway">
    <text evidence="1">Cofactor biosynthesis; thiamine diphosphate biosynthesis; thiamine diphosphate from thiamine phosphate: step 1/1.</text>
</comment>
<dbReference type="HAMAP" id="MF_02128">
    <property type="entry name" value="TMP_kinase"/>
    <property type="match status" value="1"/>
</dbReference>
<comment type="function">
    <text evidence="1">Catalyzes the ATP-dependent phosphorylation of thiamine-monophosphate (TMP) to form thiamine-pyrophosphate (TPP), the active form of vitamin B1.</text>
</comment>
<keyword evidence="1" id="KW-0067">ATP-binding</keyword>
<dbReference type="AlphaFoldDB" id="A0A931B5M1"/>
<feature type="binding site" evidence="1">
    <location>
        <position position="48"/>
    </location>
    <ligand>
        <name>Mg(2+)</name>
        <dbReference type="ChEBI" id="CHEBI:18420"/>
        <label>1</label>
    </ligand>
</feature>
<feature type="binding site" evidence="1">
    <location>
        <position position="150"/>
    </location>
    <ligand>
        <name>ATP</name>
        <dbReference type="ChEBI" id="CHEBI:30616"/>
    </ligand>
</feature>
<evidence type="ECO:0000256" key="1">
    <source>
        <dbReference type="HAMAP-Rule" id="MF_02128"/>
    </source>
</evidence>
<feature type="binding site" evidence="1">
    <location>
        <position position="32"/>
    </location>
    <ligand>
        <name>Mg(2+)</name>
        <dbReference type="ChEBI" id="CHEBI:18420"/>
        <label>4</label>
    </ligand>
</feature>
<feature type="binding site" evidence="1">
    <location>
        <position position="314"/>
    </location>
    <ligand>
        <name>substrate</name>
    </ligand>
</feature>
<dbReference type="PANTHER" id="PTHR30270">
    <property type="entry name" value="THIAMINE-MONOPHOSPHATE KINASE"/>
    <property type="match status" value="1"/>
</dbReference>
<feature type="binding site" evidence="1">
    <location>
        <position position="55"/>
    </location>
    <ligand>
        <name>substrate</name>
    </ligand>
</feature>